<gene>
    <name evidence="4" type="ORF">AAFF_G00264680</name>
</gene>
<dbReference type="Proteomes" id="UP001221898">
    <property type="component" value="Unassembled WGS sequence"/>
</dbReference>
<dbReference type="GO" id="GO:0005737">
    <property type="term" value="C:cytoplasm"/>
    <property type="evidence" value="ECO:0007669"/>
    <property type="project" value="TreeGrafter"/>
</dbReference>
<comment type="caution">
    <text evidence="4">The sequence shown here is derived from an EMBL/GenBank/DDBJ whole genome shotgun (WGS) entry which is preliminary data.</text>
</comment>
<dbReference type="SUPFAM" id="SSF51735">
    <property type="entry name" value="NAD(P)-binding Rossmann-fold domains"/>
    <property type="match status" value="1"/>
</dbReference>
<dbReference type="Gene3D" id="3.40.50.720">
    <property type="entry name" value="NAD(P)-binding Rossmann-like Domain"/>
    <property type="match status" value="1"/>
</dbReference>
<dbReference type="GO" id="GO:0005634">
    <property type="term" value="C:nucleus"/>
    <property type="evidence" value="ECO:0007669"/>
    <property type="project" value="TreeGrafter"/>
</dbReference>
<dbReference type="GO" id="GO:0016491">
    <property type="term" value="F:oxidoreductase activity"/>
    <property type="evidence" value="ECO:0007669"/>
    <property type="project" value="UniProtKB-KW"/>
</dbReference>
<feature type="region of interest" description="Disordered" evidence="3">
    <location>
        <begin position="1043"/>
        <end position="1065"/>
    </location>
</feature>
<keyword evidence="1" id="KW-0560">Oxidoreductase</keyword>
<dbReference type="Pfam" id="PF00106">
    <property type="entry name" value="adh_short"/>
    <property type="match status" value="1"/>
</dbReference>
<keyword evidence="5" id="KW-1185">Reference proteome</keyword>
<name>A0AAD7W2G9_9TELE</name>
<dbReference type="PRINTS" id="PR00081">
    <property type="entry name" value="GDHRDH"/>
</dbReference>
<keyword evidence="2" id="KW-0443">Lipid metabolism</keyword>
<dbReference type="PROSITE" id="PS00061">
    <property type="entry name" value="ADH_SHORT"/>
    <property type="match status" value="1"/>
</dbReference>
<feature type="region of interest" description="Disordered" evidence="3">
    <location>
        <begin position="538"/>
        <end position="559"/>
    </location>
</feature>
<dbReference type="PANTHER" id="PTHR33861:SF4">
    <property type="entry name" value="MEIOSIS-SPECIFIC COILED-COIL DOMAIN-CONTAINING PROTEIN MEIOC"/>
    <property type="match status" value="1"/>
</dbReference>
<dbReference type="InterPro" id="IPR036291">
    <property type="entry name" value="NAD(P)-bd_dom_sf"/>
</dbReference>
<protein>
    <submittedName>
        <fullName evidence="4">Uncharacterized protein</fullName>
    </submittedName>
</protein>
<sequence>MEQQVVLITGCSSGIGLSLAVRLASEPSKNYKVYATMRDLAKKERLLASVKGLHADTLDVLQMDVTDERSVWDAREKIGERRVDILVCNAGVGLTGPLEALSQDTMRQTLEVNLLGTIRTIQAFLPGMKAQRSGRILVTGSIGGLQGLPFNEVYCASKFAVEGVCESLAILLQHFNIHISLIECGPVNTHFLSNQRAEPGESQVGQVDPLTCGLYATYLQHCNTIFQSAAQEAEDIVQVFLEAMRSPSPSLRYYTNSTLLPLTSLKLATHDGRQYIRAVNKLIFPTASAENLSRVGTSQIWVAPASLRSGFSGDKVRLPQPYTSPPPFPGFAPTEESSLPYMPWAAREDPYELSECAKNRTLADGNDCGSEADLYGLVSNILEESDQTDADFTEETLSSLKSVWSPKSMREDSQQFFLSESEMPSNSAFPAYSDPFGRCQRQFPNKEALQRAEFHQSFNGFDVKDQWLFPPGGGDSNAYSLQPQGAERMVRQEGAPPRSSYPSRNAVEEAVDYGAAVNGFCGGVELSDRASERFFGGPSNRGRAGAQRGGEPFAAPEGGGVLTSDVRALLAAGRDSFGREGSPSKWLGGPRDFDERASAALSYPYPGVPALDAHRAAQFKQEPGGAPFQPLPRGFPSSFGVPATFPGKAKDVYAVCNQYASLHDQLSQYLSRVAQPNGGAASGLSKMLSQSGLEFVPRHAHPAQRAASCLTDYAQGDGPDVPDRATRRGPAGLTPEGLNRGGDGGEFESRCPRRFEGNLRPQRDGEKKPPGLLPDAYLDFLRRMHSVQQHVGASFGTSGSGNRQPSALFPYACSSMGDPGQSLYQTQVGGFPSRSNPMADLCGLLPDGEVPPFTPPYLSGDGLLCSPRPLRPHCAPVSELYYQLEECSGQWRVLEKERKKAEAFLAGCYPAKRVSVVSSSSSVFPKVPPNPSRVDQLILDQLREQARVVSLLGKMEHLRSFPLHTNIFLALDRHLEAIYIAQTLRSEEFVNSSNRQRQEAPYIGDDRDVLLLSMALRAMCGSTRRSRTALWCALQVTLPLRPAPGERARQGGPGPDSLPNEHALI</sequence>
<dbReference type="InterPro" id="IPR002347">
    <property type="entry name" value="SDR_fam"/>
</dbReference>
<dbReference type="GO" id="GO:0048255">
    <property type="term" value="P:mRNA stabilization"/>
    <property type="evidence" value="ECO:0007669"/>
    <property type="project" value="TreeGrafter"/>
</dbReference>
<dbReference type="GO" id="GO:0007141">
    <property type="term" value="P:male meiosis I"/>
    <property type="evidence" value="ECO:0007669"/>
    <property type="project" value="TreeGrafter"/>
</dbReference>
<evidence type="ECO:0000256" key="2">
    <source>
        <dbReference type="ARBA" id="ARBA00023098"/>
    </source>
</evidence>
<evidence type="ECO:0000313" key="5">
    <source>
        <dbReference type="Proteomes" id="UP001221898"/>
    </source>
</evidence>
<dbReference type="FunFam" id="3.40.50.720:FF:000323">
    <property type="entry name" value="Estradiol 17-beta-dehydrogenase 1"/>
    <property type="match status" value="1"/>
</dbReference>
<dbReference type="GO" id="GO:0006629">
    <property type="term" value="P:lipid metabolic process"/>
    <property type="evidence" value="ECO:0007669"/>
    <property type="project" value="UniProtKB-KW"/>
</dbReference>
<evidence type="ECO:0000256" key="3">
    <source>
        <dbReference type="SAM" id="MobiDB-lite"/>
    </source>
</evidence>
<reference evidence="4" key="1">
    <citation type="journal article" date="2023" name="Science">
        <title>Genome structures resolve the early diversification of teleost fishes.</title>
        <authorList>
            <person name="Parey E."/>
            <person name="Louis A."/>
            <person name="Montfort J."/>
            <person name="Bouchez O."/>
            <person name="Roques C."/>
            <person name="Iampietro C."/>
            <person name="Lluch J."/>
            <person name="Castinel A."/>
            <person name="Donnadieu C."/>
            <person name="Desvignes T."/>
            <person name="Floi Bucao C."/>
            <person name="Jouanno E."/>
            <person name="Wen M."/>
            <person name="Mejri S."/>
            <person name="Dirks R."/>
            <person name="Jansen H."/>
            <person name="Henkel C."/>
            <person name="Chen W.J."/>
            <person name="Zahm M."/>
            <person name="Cabau C."/>
            <person name="Klopp C."/>
            <person name="Thompson A.W."/>
            <person name="Robinson-Rechavi M."/>
            <person name="Braasch I."/>
            <person name="Lecointre G."/>
            <person name="Bobe J."/>
            <person name="Postlethwait J.H."/>
            <person name="Berthelot C."/>
            <person name="Roest Crollius H."/>
            <person name="Guiguen Y."/>
        </authorList>
    </citation>
    <scope>NUCLEOTIDE SEQUENCE</scope>
    <source>
        <strain evidence="4">NC1722</strain>
    </source>
</reference>
<proteinExistence type="predicted"/>
<accession>A0AAD7W2G9</accession>
<evidence type="ECO:0000256" key="1">
    <source>
        <dbReference type="ARBA" id="ARBA00023002"/>
    </source>
</evidence>
<dbReference type="Pfam" id="PF15189">
    <property type="entry name" value="MEIOC"/>
    <property type="match status" value="1"/>
</dbReference>
<dbReference type="InterPro" id="IPR020904">
    <property type="entry name" value="Sc_DH/Rdtase_CS"/>
</dbReference>
<evidence type="ECO:0000313" key="4">
    <source>
        <dbReference type="EMBL" id="KAJ8377240.1"/>
    </source>
</evidence>
<dbReference type="AlphaFoldDB" id="A0AAD7W2G9"/>
<feature type="region of interest" description="Disordered" evidence="3">
    <location>
        <begin position="712"/>
        <end position="772"/>
    </location>
</feature>
<dbReference type="EMBL" id="JAINUG010000360">
    <property type="protein sequence ID" value="KAJ8377240.1"/>
    <property type="molecule type" value="Genomic_DNA"/>
</dbReference>
<feature type="compositionally biased region" description="Basic and acidic residues" evidence="3">
    <location>
        <begin position="747"/>
        <end position="769"/>
    </location>
</feature>
<organism evidence="4 5">
    <name type="scientific">Aldrovandia affinis</name>
    <dbReference type="NCBI Taxonomy" id="143900"/>
    <lineage>
        <taxon>Eukaryota</taxon>
        <taxon>Metazoa</taxon>
        <taxon>Chordata</taxon>
        <taxon>Craniata</taxon>
        <taxon>Vertebrata</taxon>
        <taxon>Euteleostomi</taxon>
        <taxon>Actinopterygii</taxon>
        <taxon>Neopterygii</taxon>
        <taxon>Teleostei</taxon>
        <taxon>Notacanthiformes</taxon>
        <taxon>Halosauridae</taxon>
        <taxon>Aldrovandia</taxon>
    </lineage>
</organism>
<dbReference type="InterPro" id="IPR027963">
    <property type="entry name" value="MEIOC"/>
</dbReference>
<dbReference type="GO" id="GO:0007144">
    <property type="term" value="P:female meiosis I"/>
    <property type="evidence" value="ECO:0007669"/>
    <property type="project" value="TreeGrafter"/>
</dbReference>
<dbReference type="PANTHER" id="PTHR33861">
    <property type="entry name" value="PROTEIN CBG18333"/>
    <property type="match status" value="1"/>
</dbReference>